<dbReference type="KEGG" id="scia:HUG15_01505"/>
<name>A0A7T6Z028_9BACI</name>
<protein>
    <submittedName>
        <fullName evidence="1">Uncharacterized protein</fullName>
    </submittedName>
</protein>
<sequence>MAKDIPRPWAGNILFQAVLFICGKGIRIEWYIFLQKVVKKTAQVVRIVRRTQPDF</sequence>
<dbReference type="RefSeq" id="WP_200126579.1">
    <property type="nucleotide sequence ID" value="NZ_CP054705.1"/>
</dbReference>
<gene>
    <name evidence="1" type="ORF">HUG15_01505</name>
</gene>
<evidence type="ECO:0000313" key="1">
    <source>
        <dbReference type="EMBL" id="QQK74409.1"/>
    </source>
</evidence>
<organism evidence="1 2">
    <name type="scientific">Salicibibacter cibarius</name>
    <dbReference type="NCBI Taxonomy" id="2743000"/>
    <lineage>
        <taxon>Bacteria</taxon>
        <taxon>Bacillati</taxon>
        <taxon>Bacillota</taxon>
        <taxon>Bacilli</taxon>
        <taxon>Bacillales</taxon>
        <taxon>Bacillaceae</taxon>
        <taxon>Salicibibacter</taxon>
    </lineage>
</organism>
<evidence type="ECO:0000313" key="2">
    <source>
        <dbReference type="Proteomes" id="UP000595823"/>
    </source>
</evidence>
<proteinExistence type="predicted"/>
<dbReference type="Proteomes" id="UP000595823">
    <property type="component" value="Chromosome"/>
</dbReference>
<dbReference type="EMBL" id="CP054705">
    <property type="protein sequence ID" value="QQK74409.1"/>
    <property type="molecule type" value="Genomic_DNA"/>
</dbReference>
<accession>A0A7T6Z028</accession>
<keyword evidence="2" id="KW-1185">Reference proteome</keyword>
<reference evidence="1 2" key="1">
    <citation type="submission" date="2020-06" db="EMBL/GenBank/DDBJ databases">
        <title>Genomic analysis of Salicibibacter sp. NKC5-3.</title>
        <authorList>
            <person name="Oh Y.J."/>
        </authorList>
    </citation>
    <scope>NUCLEOTIDE SEQUENCE [LARGE SCALE GENOMIC DNA]</scope>
    <source>
        <strain evidence="1 2">NKC5-3</strain>
    </source>
</reference>
<dbReference type="AlphaFoldDB" id="A0A7T6Z028"/>